<comment type="catalytic activity">
    <reaction evidence="7">
        <text>D-glucose 6-phosphate + NADP(+) = 6-phospho-D-glucono-1,5-lactone + NADPH + H(+)</text>
        <dbReference type="Rhea" id="RHEA:15841"/>
        <dbReference type="ChEBI" id="CHEBI:15378"/>
        <dbReference type="ChEBI" id="CHEBI:57783"/>
        <dbReference type="ChEBI" id="CHEBI:57955"/>
        <dbReference type="ChEBI" id="CHEBI:58349"/>
        <dbReference type="ChEBI" id="CHEBI:61548"/>
        <dbReference type="EC" id="1.1.1.49"/>
    </reaction>
</comment>
<feature type="domain" description="Glucose-6-phosphate dehydrogenase C-terminal" evidence="9">
    <location>
        <begin position="203"/>
        <end position="491"/>
    </location>
</feature>
<feature type="active site" description="Proton acceptor" evidence="7">
    <location>
        <position position="254"/>
    </location>
</feature>
<evidence type="ECO:0000259" key="8">
    <source>
        <dbReference type="Pfam" id="PF00479"/>
    </source>
</evidence>
<dbReference type="Gene3D" id="3.30.360.10">
    <property type="entry name" value="Dihydrodipicolinate Reductase, domain 2"/>
    <property type="match status" value="1"/>
</dbReference>
<comment type="function">
    <text evidence="7">Catalyzes the oxidation of glucose 6-phosphate to 6-phosphogluconolactone.</text>
</comment>
<evidence type="ECO:0000313" key="10">
    <source>
        <dbReference type="EMBL" id="GAA6169361.1"/>
    </source>
</evidence>
<dbReference type="InterPro" id="IPR022674">
    <property type="entry name" value="G6P_DH_NAD-bd"/>
</dbReference>
<dbReference type="InterPro" id="IPR001282">
    <property type="entry name" value="G6P_DH"/>
</dbReference>
<feature type="domain" description="Glucose-6-phosphate dehydrogenase NAD-binding" evidence="8">
    <location>
        <begin position="25"/>
        <end position="201"/>
    </location>
</feature>
<dbReference type="HAMAP" id="MF_00966">
    <property type="entry name" value="G6PD"/>
    <property type="match status" value="1"/>
</dbReference>
<dbReference type="InterPro" id="IPR022675">
    <property type="entry name" value="G6P_DH_C"/>
</dbReference>
<dbReference type="Gene3D" id="3.40.50.720">
    <property type="entry name" value="NAD(P)-binding Rossmann-like Domain"/>
    <property type="match status" value="1"/>
</dbReference>
<dbReference type="InterPro" id="IPR036291">
    <property type="entry name" value="NAD(P)-bd_dom_sf"/>
</dbReference>
<dbReference type="SUPFAM" id="SSF55347">
    <property type="entry name" value="Glyceraldehyde-3-phosphate dehydrogenase-like, C-terminal domain"/>
    <property type="match status" value="1"/>
</dbReference>
<dbReference type="EC" id="1.1.1.49" evidence="7"/>
<dbReference type="PROSITE" id="PS00069">
    <property type="entry name" value="G6P_DEHYDROGENASE"/>
    <property type="match status" value="1"/>
</dbReference>
<evidence type="ECO:0000313" key="11">
    <source>
        <dbReference type="Proteomes" id="UP001465153"/>
    </source>
</evidence>
<comment type="pathway">
    <text evidence="1 7">Carbohydrate degradation; pentose phosphate pathway; D-ribulose 5-phosphate from D-glucose 6-phosphate (oxidative stage): step 1/3.</text>
</comment>
<protein>
    <recommendedName>
        <fullName evidence="7">Glucose-6-phosphate 1-dehydrogenase</fullName>
        <shortName evidence="7">G6PD</shortName>
        <ecNumber evidence="7">1.1.1.49</ecNumber>
    </recommendedName>
</protein>
<dbReference type="EMBL" id="BAABWN010000011">
    <property type="protein sequence ID" value="GAA6169361.1"/>
    <property type="molecule type" value="Genomic_DNA"/>
</dbReference>
<proteinExistence type="inferred from homology"/>
<feature type="binding site" evidence="7">
    <location>
        <position position="62"/>
    </location>
    <ligand>
        <name>NADP(+)</name>
        <dbReference type="ChEBI" id="CHEBI:58349"/>
    </ligand>
</feature>
<evidence type="ECO:0000256" key="2">
    <source>
        <dbReference type="ARBA" id="ARBA00009975"/>
    </source>
</evidence>
<dbReference type="Pfam" id="PF00479">
    <property type="entry name" value="G6PD_N"/>
    <property type="match status" value="1"/>
</dbReference>
<feature type="binding site" evidence="7">
    <location>
        <position position="249"/>
    </location>
    <ligand>
        <name>substrate</name>
    </ligand>
</feature>
<evidence type="ECO:0000256" key="7">
    <source>
        <dbReference type="HAMAP-Rule" id="MF_00966"/>
    </source>
</evidence>
<evidence type="ECO:0000256" key="4">
    <source>
        <dbReference type="ARBA" id="ARBA00022857"/>
    </source>
</evidence>
<comment type="caution">
    <text evidence="7">Lacks conserved residue(s) required for the propagation of feature annotation.</text>
</comment>
<dbReference type="Proteomes" id="UP001465153">
    <property type="component" value="Unassembled WGS sequence"/>
</dbReference>
<gene>
    <name evidence="10" type="primary">zwf_2</name>
    <name evidence="7" type="synonym">zwf</name>
    <name evidence="10" type="ORF">NBRC116591_31720</name>
</gene>
<feature type="binding site" evidence="7">
    <location>
        <position position="192"/>
    </location>
    <ligand>
        <name>substrate</name>
    </ligand>
</feature>
<dbReference type="SUPFAM" id="SSF51735">
    <property type="entry name" value="NAD(P)-binding Rossmann-fold domains"/>
    <property type="match status" value="1"/>
</dbReference>
<feature type="binding site" evidence="7">
    <location>
        <position position="352"/>
    </location>
    <ligand>
        <name>substrate</name>
    </ligand>
</feature>
<evidence type="ECO:0000256" key="3">
    <source>
        <dbReference type="ARBA" id="ARBA00022526"/>
    </source>
</evidence>
<dbReference type="PANTHER" id="PTHR23429">
    <property type="entry name" value="GLUCOSE-6-PHOSPHATE 1-DEHYDROGENASE G6PD"/>
    <property type="match status" value="1"/>
</dbReference>
<feature type="binding site" evidence="7">
    <location>
        <position position="196"/>
    </location>
    <ligand>
        <name>substrate</name>
    </ligand>
</feature>
<name>A0ABQ0ACK0_9GAMM</name>
<evidence type="ECO:0000256" key="1">
    <source>
        <dbReference type="ARBA" id="ARBA00004937"/>
    </source>
</evidence>
<keyword evidence="4 7" id="KW-0521">NADP</keyword>
<dbReference type="PANTHER" id="PTHR23429:SF0">
    <property type="entry name" value="GLUCOSE-6-PHOSPHATE 1-DEHYDROGENASE"/>
    <property type="match status" value="1"/>
</dbReference>
<accession>A0ABQ0ACK0</accession>
<evidence type="ECO:0000256" key="5">
    <source>
        <dbReference type="ARBA" id="ARBA00023002"/>
    </source>
</evidence>
<dbReference type="PIRSF" id="PIRSF000110">
    <property type="entry name" value="G6PD"/>
    <property type="match status" value="1"/>
</dbReference>
<keyword evidence="6 7" id="KW-0119">Carbohydrate metabolism</keyword>
<keyword evidence="3 7" id="KW-0313">Glucose metabolism</keyword>
<comment type="caution">
    <text evidence="10">The sequence shown here is derived from an EMBL/GenBank/DDBJ whole genome shotgun (WGS) entry which is preliminary data.</text>
</comment>
<feature type="binding site" evidence="7">
    <location>
        <position position="162"/>
    </location>
    <ligand>
        <name>NADP(+)</name>
        <dbReference type="ChEBI" id="CHEBI:58349"/>
    </ligand>
</feature>
<reference evidence="10 11" key="1">
    <citation type="submission" date="2024-04" db="EMBL/GenBank/DDBJ databases">
        <title>Draft genome sequence of Sessilibacter corallicola NBRC 116591.</title>
        <authorList>
            <person name="Miyakawa T."/>
            <person name="Kusuya Y."/>
            <person name="Miura T."/>
        </authorList>
    </citation>
    <scope>NUCLEOTIDE SEQUENCE [LARGE SCALE GENOMIC DNA]</scope>
    <source>
        <strain evidence="10 11">KU-00831-HH</strain>
    </source>
</reference>
<dbReference type="PRINTS" id="PR00079">
    <property type="entry name" value="G6PDHDRGNASE"/>
</dbReference>
<dbReference type="Pfam" id="PF02781">
    <property type="entry name" value="G6PD_C"/>
    <property type="match status" value="1"/>
</dbReference>
<organism evidence="10 11">
    <name type="scientific">Sessilibacter corallicola</name>
    <dbReference type="NCBI Taxonomy" id="2904075"/>
    <lineage>
        <taxon>Bacteria</taxon>
        <taxon>Pseudomonadati</taxon>
        <taxon>Pseudomonadota</taxon>
        <taxon>Gammaproteobacteria</taxon>
        <taxon>Cellvibrionales</taxon>
        <taxon>Cellvibrionaceae</taxon>
        <taxon>Sessilibacter</taxon>
    </lineage>
</organism>
<dbReference type="InterPro" id="IPR019796">
    <property type="entry name" value="G6P_DH_AS"/>
</dbReference>
<keyword evidence="11" id="KW-1185">Reference proteome</keyword>
<evidence type="ECO:0000256" key="6">
    <source>
        <dbReference type="ARBA" id="ARBA00023277"/>
    </source>
</evidence>
<feature type="binding site" evidence="7">
    <location>
        <position position="230"/>
    </location>
    <ligand>
        <name>substrate</name>
    </ligand>
</feature>
<evidence type="ECO:0000259" key="9">
    <source>
        <dbReference type="Pfam" id="PF02781"/>
    </source>
</evidence>
<sequence length="494" mass="56260">MGNNKNNPNLHNQAEKIMSSEADIVVFGGLGDLSLRKLIPSLYRSVVENQLSPTSRIILVSREDISQKQCLQRAEKALRSHLHTDELEPGHWSAFSNRLHYCYLDLATCDERWNMLKELVSDDGSRTRVFYFAIPPGLYGDTCENLSNTELLNKNTRVVVEKPLGYDRESADSINSRIAEYLPEESIYRIDHYLGKETVQNLMALRFGNVLFEPLWDCKRIDNVQITIAETVGLEGRISFYDRAGALRDMVQNHLLQMMCLLTMEPPTKLNADNIRAEKLKVLKSLRRIDASNIADDTVRGQYGAGVVGGKVVPGYQEELGGSSCTETFVAIRAHIDNWRWAGVPFYLRTGKRLAERFAEIVINYKPVTHCVFDEDAGPLQPNRLVIRLQPDERIQLTLMSKELNRQGIRLKPATLNLNFADTFKYTKSDAYQRLILDAVRGDPALFTHRDEVDQAWAWIDPIIAAWKSEKYDPVEYAAGSWGPEKSVDWFGHH</sequence>
<keyword evidence="5 7" id="KW-0560">Oxidoreductase</keyword>
<dbReference type="NCBIfam" id="TIGR00871">
    <property type="entry name" value="zwf"/>
    <property type="match status" value="1"/>
</dbReference>
<comment type="similarity">
    <text evidence="2 7">Belongs to the glucose-6-phosphate dehydrogenase family.</text>
</comment>